<proteinExistence type="predicted"/>
<reference evidence="1 2" key="1">
    <citation type="submission" date="2018-09" db="EMBL/GenBank/DDBJ databases">
        <title>Genomic investigation of the strawberry pathogen Phytophthora fragariae indicates pathogenicity is determined by transcriptional variation in three key races.</title>
        <authorList>
            <person name="Adams T.M."/>
            <person name="Armitage A.D."/>
            <person name="Sobczyk M.K."/>
            <person name="Bates H.J."/>
            <person name="Dunwell J.M."/>
            <person name="Nellist C.F."/>
            <person name="Harrison R.J."/>
        </authorList>
    </citation>
    <scope>NUCLEOTIDE SEQUENCE [LARGE SCALE GENOMIC DNA]</scope>
    <source>
        <strain evidence="1 2">ONT-3</strain>
    </source>
</reference>
<evidence type="ECO:0000313" key="1">
    <source>
        <dbReference type="EMBL" id="KAE9086848.1"/>
    </source>
</evidence>
<organism evidence="1 2">
    <name type="scientific">Phytophthora fragariae</name>
    <dbReference type="NCBI Taxonomy" id="53985"/>
    <lineage>
        <taxon>Eukaryota</taxon>
        <taxon>Sar</taxon>
        <taxon>Stramenopiles</taxon>
        <taxon>Oomycota</taxon>
        <taxon>Peronosporomycetes</taxon>
        <taxon>Peronosporales</taxon>
        <taxon>Peronosporaceae</taxon>
        <taxon>Phytophthora</taxon>
    </lineage>
</organism>
<evidence type="ECO:0000313" key="2">
    <source>
        <dbReference type="Proteomes" id="UP000488956"/>
    </source>
</evidence>
<accession>A0A6G0KFX2</accession>
<dbReference type="EMBL" id="QXFX01001652">
    <property type="protein sequence ID" value="KAE9086848.1"/>
    <property type="molecule type" value="Genomic_DNA"/>
</dbReference>
<comment type="caution">
    <text evidence="1">The sequence shown here is derived from an EMBL/GenBank/DDBJ whole genome shotgun (WGS) entry which is preliminary data.</text>
</comment>
<sequence length="55" mass="6007">MTSQLETLKTLDSSVGVVEVAHMRQTTLWSRGAGVTASNMFRPRSVLDSGARLAW</sequence>
<protein>
    <submittedName>
        <fullName evidence="1">Uncharacterized protein</fullName>
    </submittedName>
</protein>
<dbReference type="Proteomes" id="UP000488956">
    <property type="component" value="Unassembled WGS sequence"/>
</dbReference>
<name>A0A6G0KFX2_9STRA</name>
<dbReference type="AlphaFoldDB" id="A0A6G0KFX2"/>
<gene>
    <name evidence="1" type="ORF">PF010_g19948</name>
</gene>